<name>A0A919AQ38_9ACTN</name>
<accession>A0A919AQ38</accession>
<protein>
    <submittedName>
        <fullName evidence="1">Uncharacterized protein</fullName>
    </submittedName>
</protein>
<dbReference type="AlphaFoldDB" id="A0A919AQ38"/>
<proteinExistence type="predicted"/>
<keyword evidence="2" id="KW-1185">Reference proteome</keyword>
<dbReference type="Proteomes" id="UP000641386">
    <property type="component" value="Unassembled WGS sequence"/>
</dbReference>
<evidence type="ECO:0000313" key="2">
    <source>
        <dbReference type="Proteomes" id="UP000641386"/>
    </source>
</evidence>
<dbReference type="EMBL" id="BNBC01000086">
    <property type="protein sequence ID" value="GHF18778.1"/>
    <property type="molecule type" value="Genomic_DNA"/>
</dbReference>
<comment type="caution">
    <text evidence="1">The sequence shown here is derived from an EMBL/GenBank/DDBJ whole genome shotgun (WGS) entry which is preliminary data.</text>
</comment>
<evidence type="ECO:0000313" key="1">
    <source>
        <dbReference type="EMBL" id="GHF18778.1"/>
    </source>
</evidence>
<sequence length="232" mass="24695">MTTKPGGVLRLRARTGTVLTVAVALVGLLPTTSQANVNRYTVQANSPKPAVCNNSGTIPPGTWLQNKPCGYWVGTAMAGSSFDVHQTNPSNYHYGRSLGNNNICAWIPPGALGSSPTASVAESCSDATKDTMSHRRTLGHDFNAAAHDATDGTPITVNPACTAYYNYYTTSTYADGSLRDPAGTPGSTVMYRFTTNGSNPAVVVRDSVIGWIFLSRSCVTNWRGITFYNDND</sequence>
<organism evidence="1 2">
    <name type="scientific">Streptomyces spiralis</name>
    <dbReference type="NCBI Taxonomy" id="66376"/>
    <lineage>
        <taxon>Bacteria</taxon>
        <taxon>Bacillati</taxon>
        <taxon>Actinomycetota</taxon>
        <taxon>Actinomycetes</taxon>
        <taxon>Kitasatosporales</taxon>
        <taxon>Streptomycetaceae</taxon>
        <taxon>Streptomyces</taxon>
    </lineage>
</organism>
<reference evidence="1" key="1">
    <citation type="journal article" date="2014" name="Int. J. Syst. Evol. Microbiol.">
        <title>Complete genome sequence of Corynebacterium casei LMG S-19264T (=DSM 44701T), isolated from a smear-ripened cheese.</title>
        <authorList>
            <consortium name="US DOE Joint Genome Institute (JGI-PGF)"/>
            <person name="Walter F."/>
            <person name="Albersmeier A."/>
            <person name="Kalinowski J."/>
            <person name="Ruckert C."/>
        </authorList>
    </citation>
    <scope>NUCLEOTIDE SEQUENCE</scope>
    <source>
        <strain evidence="1">JCM 3302</strain>
    </source>
</reference>
<dbReference type="RefSeq" id="WP_189908246.1">
    <property type="nucleotide sequence ID" value="NZ_BNBC01000086.1"/>
</dbReference>
<gene>
    <name evidence="1" type="ORF">GCM10014715_87040</name>
</gene>
<reference evidence="1" key="2">
    <citation type="submission" date="2020-09" db="EMBL/GenBank/DDBJ databases">
        <authorList>
            <person name="Sun Q."/>
            <person name="Ohkuma M."/>
        </authorList>
    </citation>
    <scope>NUCLEOTIDE SEQUENCE</scope>
    <source>
        <strain evidence="1">JCM 3302</strain>
    </source>
</reference>